<reference evidence="2 3" key="1">
    <citation type="submission" date="2024-02" db="EMBL/GenBank/DDBJ databases">
        <authorList>
            <person name="Vignale AGUSTIN F."/>
            <person name="Sosa J E."/>
            <person name="Modenutti C."/>
        </authorList>
    </citation>
    <scope>NUCLEOTIDE SEQUENCE [LARGE SCALE GENOMIC DNA]</scope>
</reference>
<dbReference type="Proteomes" id="UP001642360">
    <property type="component" value="Unassembled WGS sequence"/>
</dbReference>
<evidence type="ECO:0000313" key="3">
    <source>
        <dbReference type="Proteomes" id="UP001642360"/>
    </source>
</evidence>
<dbReference type="EMBL" id="CAUOFW020009813">
    <property type="protein sequence ID" value="CAK9187091.1"/>
    <property type="molecule type" value="Genomic_DNA"/>
</dbReference>
<sequence>MEFWELLSLAGEGLMGVDFEVSVRAGGKEFFSPPLMSGTLMMGQGPMIGDKAGDQREEKEGRWKEGIEGEEEEQGMAMSASSGRWEAGGGGFGLDW</sequence>
<comment type="caution">
    <text evidence="2">The sequence shown here is derived from an EMBL/GenBank/DDBJ whole genome shotgun (WGS) entry which is preliminary data.</text>
</comment>
<feature type="region of interest" description="Disordered" evidence="1">
    <location>
        <begin position="41"/>
        <end position="96"/>
    </location>
</feature>
<accession>A0ABC8V165</accession>
<keyword evidence="3" id="KW-1185">Reference proteome</keyword>
<evidence type="ECO:0000256" key="1">
    <source>
        <dbReference type="SAM" id="MobiDB-lite"/>
    </source>
</evidence>
<feature type="compositionally biased region" description="Gly residues" evidence="1">
    <location>
        <begin position="86"/>
        <end position="96"/>
    </location>
</feature>
<name>A0ABC8V165_9AQUA</name>
<feature type="compositionally biased region" description="Basic and acidic residues" evidence="1">
    <location>
        <begin position="51"/>
        <end position="67"/>
    </location>
</feature>
<protein>
    <submittedName>
        <fullName evidence="2">Uncharacterized protein</fullName>
    </submittedName>
</protein>
<evidence type="ECO:0000313" key="2">
    <source>
        <dbReference type="EMBL" id="CAK9187091.1"/>
    </source>
</evidence>
<organism evidence="2 3">
    <name type="scientific">Ilex paraguariensis</name>
    <name type="common">yerba mate</name>
    <dbReference type="NCBI Taxonomy" id="185542"/>
    <lineage>
        <taxon>Eukaryota</taxon>
        <taxon>Viridiplantae</taxon>
        <taxon>Streptophyta</taxon>
        <taxon>Embryophyta</taxon>
        <taxon>Tracheophyta</taxon>
        <taxon>Spermatophyta</taxon>
        <taxon>Magnoliopsida</taxon>
        <taxon>eudicotyledons</taxon>
        <taxon>Gunneridae</taxon>
        <taxon>Pentapetalae</taxon>
        <taxon>asterids</taxon>
        <taxon>campanulids</taxon>
        <taxon>Aquifoliales</taxon>
        <taxon>Aquifoliaceae</taxon>
        <taxon>Ilex</taxon>
    </lineage>
</organism>
<gene>
    <name evidence="2" type="ORF">ILEXP_LOCUS57600</name>
</gene>
<proteinExistence type="predicted"/>
<dbReference type="AlphaFoldDB" id="A0ABC8V165"/>